<dbReference type="PANTHER" id="PTHR10622:SF10">
    <property type="entry name" value="HET DOMAIN-CONTAINING PROTEIN"/>
    <property type="match status" value="1"/>
</dbReference>
<dbReference type="Proteomes" id="UP000235672">
    <property type="component" value="Unassembled WGS sequence"/>
</dbReference>
<dbReference type="EMBL" id="KZ613472">
    <property type="protein sequence ID" value="PMD24631.1"/>
    <property type="molecule type" value="Genomic_DNA"/>
</dbReference>
<proteinExistence type="predicted"/>
<name>A0A2J6QED6_9HELO</name>
<dbReference type="Pfam" id="PF06985">
    <property type="entry name" value="HET"/>
    <property type="match status" value="1"/>
</dbReference>
<organism evidence="2 3">
    <name type="scientific">Hyaloscypha hepaticicola</name>
    <dbReference type="NCBI Taxonomy" id="2082293"/>
    <lineage>
        <taxon>Eukaryota</taxon>
        <taxon>Fungi</taxon>
        <taxon>Dikarya</taxon>
        <taxon>Ascomycota</taxon>
        <taxon>Pezizomycotina</taxon>
        <taxon>Leotiomycetes</taxon>
        <taxon>Helotiales</taxon>
        <taxon>Hyaloscyphaceae</taxon>
        <taxon>Hyaloscypha</taxon>
    </lineage>
</organism>
<keyword evidence="3" id="KW-1185">Reference proteome</keyword>
<dbReference type="InterPro" id="IPR010730">
    <property type="entry name" value="HET"/>
</dbReference>
<accession>A0A2J6QED6</accession>
<feature type="domain" description="Heterokaryon incompatibility" evidence="1">
    <location>
        <begin position="22"/>
        <end position="95"/>
    </location>
</feature>
<evidence type="ECO:0000313" key="3">
    <source>
        <dbReference type="Proteomes" id="UP000235672"/>
    </source>
</evidence>
<gene>
    <name evidence="2" type="ORF">NA56DRAFT_594938</name>
</gene>
<evidence type="ECO:0000259" key="1">
    <source>
        <dbReference type="Pfam" id="PF06985"/>
    </source>
</evidence>
<evidence type="ECO:0000313" key="2">
    <source>
        <dbReference type="EMBL" id="PMD24631.1"/>
    </source>
</evidence>
<dbReference type="OrthoDB" id="674604at2759"/>
<dbReference type="AlphaFoldDB" id="A0A2J6QED6"/>
<sequence>MRLLNTATSKLEEFSGSNIPKYAILSHRWGTMANFEGWFKIRRSCEQAIIDGYKWIWVDSCCIDKTSSAELSEAINSMFNWYRDSEVCYAYLSDVVSIQEEALGFGTSKWFTRGWTLQELLAPKKLGFFNQVWKQLGTRNDLWHLVSKATGIKDETSWEMASVAQKMSWASKRETTRIEDRAYSLMGLFGVNMPPLYGEGENAFIRLQLEILRTSDDESIFAWRDEKNVSGGLLTRSPAAFQFSGDIVRVEDFQYEKPPYSMTNKGLRMEVPLLPAWHLQVSPRDADDAYLAPIECRSDDNASTIALLLRCIKGNQFRRIASGELIPTAGLSLLPLAGLEQDQELRKTIQVKQVDDLDVSFRGVYQYKFSVPSNVLKLRGFAVTERFVMLESSRRDVVWTSDHEEMLHIGPVVGGKSFTAALELTQTTHNVDDGSVVANSQGENLRFFVVFNIFVTRARLGIIVPTGDRPMETLLKRHVQPGDWMSQAAQNSNIFEARTLARGLKIDARLNRNQSDLRLRSYEAEISFEDAVELPAVKDPVELPNNELTLFQWQIRSQGPVELPNNEVKFFGGQRWRNSKDADPAANHYIRSFLIFRELEKEKYLSRRGRF</sequence>
<dbReference type="STRING" id="1745343.A0A2J6QED6"/>
<reference evidence="2 3" key="1">
    <citation type="submission" date="2016-05" db="EMBL/GenBank/DDBJ databases">
        <title>A degradative enzymes factory behind the ericoid mycorrhizal symbiosis.</title>
        <authorList>
            <consortium name="DOE Joint Genome Institute"/>
            <person name="Martino E."/>
            <person name="Morin E."/>
            <person name="Grelet G."/>
            <person name="Kuo A."/>
            <person name="Kohler A."/>
            <person name="Daghino S."/>
            <person name="Barry K."/>
            <person name="Choi C."/>
            <person name="Cichocki N."/>
            <person name="Clum A."/>
            <person name="Copeland A."/>
            <person name="Hainaut M."/>
            <person name="Haridas S."/>
            <person name="Labutti K."/>
            <person name="Lindquist E."/>
            <person name="Lipzen A."/>
            <person name="Khouja H.-R."/>
            <person name="Murat C."/>
            <person name="Ohm R."/>
            <person name="Olson A."/>
            <person name="Spatafora J."/>
            <person name="Veneault-Fourrey C."/>
            <person name="Henrissat B."/>
            <person name="Grigoriev I."/>
            <person name="Martin F."/>
            <person name="Perotto S."/>
        </authorList>
    </citation>
    <scope>NUCLEOTIDE SEQUENCE [LARGE SCALE GENOMIC DNA]</scope>
    <source>
        <strain evidence="2 3">UAMH 7357</strain>
    </source>
</reference>
<dbReference type="PANTHER" id="PTHR10622">
    <property type="entry name" value="HET DOMAIN-CONTAINING PROTEIN"/>
    <property type="match status" value="1"/>
</dbReference>
<protein>
    <submittedName>
        <fullName evidence="2">HET-domain-containing protein</fullName>
    </submittedName>
</protein>